<evidence type="ECO:0000256" key="10">
    <source>
        <dbReference type="SAM" id="MobiDB-lite"/>
    </source>
</evidence>
<comment type="function">
    <text evidence="9">Part of the twin-arginine translocation (Tat) system that transports large folded proteins containing a characteristic twin-arginine motif in their signal peptide across membranes. TatA could form the protein-conducting channel of the Tat system.</text>
</comment>
<dbReference type="PANTHER" id="PTHR42982">
    <property type="entry name" value="SEC-INDEPENDENT PROTEIN TRANSLOCASE PROTEIN TATA"/>
    <property type="match status" value="1"/>
</dbReference>
<accession>A0A4R6UUL9</accession>
<keyword evidence="3 9" id="KW-1003">Cell membrane</keyword>
<dbReference type="InterPro" id="IPR003369">
    <property type="entry name" value="TatA/B/E"/>
</dbReference>
<organism evidence="11 12">
    <name type="scientific">Permianibacter aggregans</name>
    <dbReference type="NCBI Taxonomy" id="1510150"/>
    <lineage>
        <taxon>Bacteria</taxon>
        <taxon>Pseudomonadati</taxon>
        <taxon>Pseudomonadota</taxon>
        <taxon>Gammaproteobacteria</taxon>
        <taxon>Pseudomonadales</taxon>
        <taxon>Pseudomonadaceae</taxon>
        <taxon>Permianibacter</taxon>
    </lineage>
</organism>
<dbReference type="GO" id="GO:0008320">
    <property type="term" value="F:protein transmembrane transporter activity"/>
    <property type="evidence" value="ECO:0007669"/>
    <property type="project" value="UniProtKB-UniRule"/>
</dbReference>
<keyword evidence="7 9" id="KW-0811">Translocation</keyword>
<comment type="caution">
    <text evidence="11">The sequence shown here is derived from an EMBL/GenBank/DDBJ whole genome shotgun (WGS) entry which is preliminary data.</text>
</comment>
<evidence type="ECO:0000256" key="6">
    <source>
        <dbReference type="ARBA" id="ARBA00022989"/>
    </source>
</evidence>
<dbReference type="Gene3D" id="1.20.5.3310">
    <property type="match status" value="1"/>
</dbReference>
<dbReference type="GO" id="GO:0043953">
    <property type="term" value="P:protein transport by the Tat complex"/>
    <property type="evidence" value="ECO:0007669"/>
    <property type="project" value="UniProtKB-UniRule"/>
</dbReference>
<reference evidence="11 12" key="1">
    <citation type="submission" date="2019-03" db="EMBL/GenBank/DDBJ databases">
        <title>Genomic Encyclopedia of Type Strains, Phase IV (KMG-IV): sequencing the most valuable type-strain genomes for metagenomic binning, comparative biology and taxonomic classification.</title>
        <authorList>
            <person name="Goeker M."/>
        </authorList>
    </citation>
    <scope>NUCLEOTIDE SEQUENCE [LARGE SCALE GENOMIC DNA]</scope>
    <source>
        <strain evidence="11 12">DSM 103792</strain>
    </source>
</reference>
<evidence type="ECO:0000256" key="1">
    <source>
        <dbReference type="ARBA" id="ARBA00004162"/>
    </source>
</evidence>
<proteinExistence type="inferred from homology"/>
<evidence type="ECO:0000256" key="5">
    <source>
        <dbReference type="ARBA" id="ARBA00022927"/>
    </source>
</evidence>
<dbReference type="PANTHER" id="PTHR42982:SF1">
    <property type="entry name" value="SEC-INDEPENDENT PROTEIN TRANSLOCASE PROTEIN TATA"/>
    <property type="match status" value="1"/>
</dbReference>
<dbReference type="InterPro" id="IPR006312">
    <property type="entry name" value="TatA/E"/>
</dbReference>
<evidence type="ECO:0000256" key="9">
    <source>
        <dbReference type="HAMAP-Rule" id="MF_00236"/>
    </source>
</evidence>
<keyword evidence="12" id="KW-1185">Reference proteome</keyword>
<comment type="subunit">
    <text evidence="9">The Tat system comprises two distinct complexes: a TatABC complex, containing multiple copies of TatA, TatB and TatC subunits, and a separate TatA complex, containing only TatA subunits. Substrates initially bind to the TatABC complex, which probably triggers association of the separate TatA complex to form the active translocon.</text>
</comment>
<name>A0A4R6UUL9_9GAMM</name>
<dbReference type="AlphaFoldDB" id="A0A4R6UUL9"/>
<keyword evidence="6 9" id="KW-1133">Transmembrane helix</keyword>
<keyword evidence="8 9" id="KW-0472">Membrane</keyword>
<protein>
    <recommendedName>
        <fullName evidence="9">Sec-independent protein translocase protein TatA</fullName>
    </recommendedName>
</protein>
<evidence type="ECO:0000313" key="11">
    <source>
        <dbReference type="EMBL" id="TDQ49075.1"/>
    </source>
</evidence>
<dbReference type="Pfam" id="PF02416">
    <property type="entry name" value="TatA_B_E"/>
    <property type="match status" value="1"/>
</dbReference>
<evidence type="ECO:0000313" key="12">
    <source>
        <dbReference type="Proteomes" id="UP000295375"/>
    </source>
</evidence>
<gene>
    <name evidence="9" type="primary">tatA</name>
    <name evidence="11" type="ORF">EV696_10549</name>
</gene>
<feature type="region of interest" description="Disordered" evidence="10">
    <location>
        <begin position="40"/>
        <end position="69"/>
    </location>
</feature>
<dbReference type="RefSeq" id="WP_133589372.1">
    <property type="nucleotide sequence ID" value="NZ_CP037953.1"/>
</dbReference>
<dbReference type="EMBL" id="SNYM01000005">
    <property type="protein sequence ID" value="TDQ49075.1"/>
    <property type="molecule type" value="Genomic_DNA"/>
</dbReference>
<evidence type="ECO:0000256" key="8">
    <source>
        <dbReference type="ARBA" id="ARBA00023136"/>
    </source>
</evidence>
<comment type="similarity">
    <text evidence="9">Belongs to the TatA/E family.</text>
</comment>
<evidence type="ECO:0000256" key="3">
    <source>
        <dbReference type="ARBA" id="ARBA00022475"/>
    </source>
</evidence>
<keyword evidence="5 9" id="KW-0653">Protein transport</keyword>
<dbReference type="Proteomes" id="UP000295375">
    <property type="component" value="Unassembled WGS sequence"/>
</dbReference>
<evidence type="ECO:0000256" key="7">
    <source>
        <dbReference type="ARBA" id="ARBA00023010"/>
    </source>
</evidence>
<keyword evidence="2 9" id="KW-0813">Transport</keyword>
<keyword evidence="4 9" id="KW-0812">Transmembrane</keyword>
<evidence type="ECO:0000256" key="4">
    <source>
        <dbReference type="ARBA" id="ARBA00022692"/>
    </source>
</evidence>
<dbReference type="NCBIfam" id="TIGR01411">
    <property type="entry name" value="tatAE"/>
    <property type="match status" value="1"/>
</dbReference>
<dbReference type="GO" id="GO:0033281">
    <property type="term" value="C:TAT protein transport complex"/>
    <property type="evidence" value="ECO:0007669"/>
    <property type="project" value="UniProtKB-UniRule"/>
</dbReference>
<evidence type="ECO:0000256" key="2">
    <source>
        <dbReference type="ARBA" id="ARBA00022448"/>
    </source>
</evidence>
<comment type="subcellular location">
    <subcellularLocation>
        <location evidence="1 9">Cell membrane</location>
        <topology evidence="1 9">Single-pass membrane protein</topology>
    </subcellularLocation>
</comment>
<dbReference type="HAMAP" id="MF_00236">
    <property type="entry name" value="TatA_E"/>
    <property type="match status" value="1"/>
</dbReference>
<sequence length="69" mass="7429">MIGWPELLIILVVALLLFGSKKLANVGSDLGAAIKGFKKSVREGEDEAKKEDADNAKKEIGNDSDKKTN</sequence>